<feature type="domain" description="BHLH" evidence="1">
    <location>
        <begin position="80"/>
        <end position="134"/>
    </location>
</feature>
<dbReference type="RefSeq" id="XP_014679304.1">
    <property type="nucleotide sequence ID" value="XM_014823818.1"/>
</dbReference>
<protein>
    <submittedName>
        <fullName evidence="3">Oligodendrocyte transcription factor 2-like</fullName>
    </submittedName>
</protein>
<dbReference type="CDD" id="cd19725">
    <property type="entry name" value="bHLH_TS_OLIG2_like"/>
    <property type="match status" value="1"/>
</dbReference>
<dbReference type="PANTHER" id="PTHR19290:SF164">
    <property type="entry name" value="BHLH DOMAIN-CONTAINING PROTEIN"/>
    <property type="match status" value="1"/>
</dbReference>
<organism evidence="2 3">
    <name type="scientific">Priapulus caudatus</name>
    <name type="common">Priapulid worm</name>
    <dbReference type="NCBI Taxonomy" id="37621"/>
    <lineage>
        <taxon>Eukaryota</taxon>
        <taxon>Metazoa</taxon>
        <taxon>Ecdysozoa</taxon>
        <taxon>Scalidophora</taxon>
        <taxon>Priapulida</taxon>
        <taxon>Priapulimorpha</taxon>
        <taxon>Priapulimorphida</taxon>
        <taxon>Priapulidae</taxon>
        <taxon>Priapulus</taxon>
    </lineage>
</organism>
<evidence type="ECO:0000259" key="1">
    <source>
        <dbReference type="PROSITE" id="PS50888"/>
    </source>
</evidence>
<dbReference type="InterPro" id="IPR050359">
    <property type="entry name" value="bHLH_transcription_factors"/>
</dbReference>
<dbReference type="SUPFAM" id="SSF47459">
    <property type="entry name" value="HLH, helix-loop-helix DNA-binding domain"/>
    <property type="match status" value="1"/>
</dbReference>
<evidence type="ECO:0000313" key="3">
    <source>
        <dbReference type="RefSeq" id="XP_014679304.1"/>
    </source>
</evidence>
<dbReference type="InterPro" id="IPR011598">
    <property type="entry name" value="bHLH_dom"/>
</dbReference>
<dbReference type="SMART" id="SM00353">
    <property type="entry name" value="HLH"/>
    <property type="match status" value="1"/>
</dbReference>
<accession>A0ABM1F4D3</accession>
<dbReference type="Proteomes" id="UP000695022">
    <property type="component" value="Unplaced"/>
</dbReference>
<dbReference type="Pfam" id="PF00010">
    <property type="entry name" value="HLH"/>
    <property type="match status" value="1"/>
</dbReference>
<dbReference type="GeneID" id="106819164"/>
<dbReference type="InterPro" id="IPR036638">
    <property type="entry name" value="HLH_DNA-bd_sf"/>
</dbReference>
<dbReference type="PROSITE" id="PS50888">
    <property type="entry name" value="BHLH"/>
    <property type="match status" value="1"/>
</dbReference>
<name>A0ABM1F4D3_PRICU</name>
<dbReference type="Gene3D" id="4.10.280.10">
    <property type="entry name" value="Helix-loop-helix DNA-binding domain"/>
    <property type="match status" value="1"/>
</dbReference>
<reference evidence="3" key="1">
    <citation type="submission" date="2025-08" db="UniProtKB">
        <authorList>
            <consortium name="RefSeq"/>
        </authorList>
    </citation>
    <scope>IDENTIFICATION</scope>
</reference>
<keyword evidence="2" id="KW-1185">Reference proteome</keyword>
<sequence length="285" mass="31206">MDKNNHHTTTPTTTEEFINVTDADGDFSCDDSMGSVEDDEQLAERARQLGEAIEPYIKFTKLARRMSKKMKDMSEEEQQVLRLKVNSRERKRMHDLNSALDGLREVMPYANGPSVRKMSKIATLLLARNYIVMLSSSLDEMKKLVSDIYQHRPRSAARHVIAAPIPASPPTAQLPVMATPAPPPLPTFSSIAVRQPLERLSPPAPPPPLPTKEGFYGRLPGMHASAHGLHASVHAGGGGGLAGLPRWSLPCSCAQCYGGGVSPYLTHGLPRFHPQTTAQSLQMQK</sequence>
<dbReference type="PANTHER" id="PTHR19290">
    <property type="entry name" value="BASIC HELIX-LOOP-HELIX PROTEIN NEUROGENIN-RELATED"/>
    <property type="match status" value="1"/>
</dbReference>
<proteinExistence type="predicted"/>
<evidence type="ECO:0000313" key="2">
    <source>
        <dbReference type="Proteomes" id="UP000695022"/>
    </source>
</evidence>
<gene>
    <name evidence="3" type="primary">LOC106819164</name>
</gene>